<feature type="binding site" evidence="10">
    <location>
        <position position="21"/>
    </location>
    <ligand>
        <name>Ca(2+)</name>
        <dbReference type="ChEBI" id="CHEBI:29108"/>
        <label>1</label>
    </ligand>
</feature>
<dbReference type="PRINTS" id="PR00458">
    <property type="entry name" value="PEROXIDASE"/>
</dbReference>
<dbReference type="PROSITE" id="PS50873">
    <property type="entry name" value="PEROXIDASE_4"/>
    <property type="match status" value="1"/>
</dbReference>
<dbReference type="EMBL" id="JBAMMX010000019">
    <property type="protein sequence ID" value="KAK6922012.1"/>
    <property type="molecule type" value="Genomic_DNA"/>
</dbReference>
<proteinExistence type="inferred from homology"/>
<feature type="binding site" evidence="10">
    <location>
        <position position="15"/>
    </location>
    <ligand>
        <name>Ca(2+)</name>
        <dbReference type="ChEBI" id="CHEBI:29108"/>
        <label>1</label>
    </ligand>
</feature>
<dbReference type="InterPro" id="IPR000823">
    <property type="entry name" value="Peroxidase_pln"/>
</dbReference>
<evidence type="ECO:0000256" key="11">
    <source>
        <dbReference type="PIRSR" id="PIRSR600823-4"/>
    </source>
</evidence>
<keyword evidence="5" id="KW-0349">Heme</keyword>
<dbReference type="Pfam" id="PF00141">
    <property type="entry name" value="peroxidase"/>
    <property type="match status" value="2"/>
</dbReference>
<keyword evidence="16" id="KW-1185">Reference proteome</keyword>
<evidence type="ECO:0000256" key="8">
    <source>
        <dbReference type="ARBA" id="ARBA00023004"/>
    </source>
</evidence>
<feature type="active site" description="Proton acceptor" evidence="9">
    <location>
        <position position="11"/>
    </location>
</feature>
<name>A0AAN8V3G7_9MAGN</name>
<feature type="binding site" evidence="10">
    <location>
        <position position="19"/>
    </location>
    <ligand>
        <name>Ca(2+)</name>
        <dbReference type="ChEBI" id="CHEBI:29108"/>
        <label>1</label>
    </ligand>
</feature>
<evidence type="ECO:0000256" key="4">
    <source>
        <dbReference type="ARBA" id="ARBA00022559"/>
    </source>
</evidence>
<feature type="binding site" evidence="10">
    <location>
        <position position="17"/>
    </location>
    <ligand>
        <name>Ca(2+)</name>
        <dbReference type="ChEBI" id="CHEBI:29108"/>
        <label>1</label>
    </ligand>
</feature>
<dbReference type="PANTHER" id="PTHR31388:SF115">
    <property type="entry name" value="PEROXIDASE 5"/>
    <property type="match status" value="1"/>
</dbReference>
<dbReference type="SUPFAM" id="SSF48113">
    <property type="entry name" value="Heme-dependent peroxidases"/>
    <property type="match status" value="1"/>
</dbReference>
<dbReference type="PRINTS" id="PR00461">
    <property type="entry name" value="PLPEROXIDASE"/>
</dbReference>
<dbReference type="GO" id="GO:0020037">
    <property type="term" value="F:heme binding"/>
    <property type="evidence" value="ECO:0007669"/>
    <property type="project" value="InterPro"/>
</dbReference>
<keyword evidence="10" id="KW-0106">Calcium</keyword>
<evidence type="ECO:0000259" key="14">
    <source>
        <dbReference type="PROSITE" id="PS50873"/>
    </source>
</evidence>
<evidence type="ECO:0000256" key="2">
    <source>
        <dbReference type="ARBA" id="ARBA00001970"/>
    </source>
</evidence>
<dbReference type="PROSITE" id="PS00436">
    <property type="entry name" value="PEROXIDASE_2"/>
    <property type="match status" value="1"/>
</dbReference>
<dbReference type="PANTHER" id="PTHR31388">
    <property type="entry name" value="PEROXIDASE 72-RELATED"/>
    <property type="match status" value="1"/>
</dbReference>
<evidence type="ECO:0000313" key="16">
    <source>
        <dbReference type="Proteomes" id="UP001370490"/>
    </source>
</evidence>
<feature type="domain" description="Plant heme peroxidase family profile" evidence="14">
    <location>
        <begin position="1"/>
        <end position="135"/>
    </location>
</feature>
<accession>A0AAN8V3G7</accession>
<evidence type="ECO:0000256" key="9">
    <source>
        <dbReference type="PIRSR" id="PIRSR600823-1"/>
    </source>
</evidence>
<dbReference type="Proteomes" id="UP001370490">
    <property type="component" value="Unassembled WGS sequence"/>
</dbReference>
<feature type="binding site" evidence="10">
    <location>
        <position position="12"/>
    </location>
    <ligand>
        <name>Ca(2+)</name>
        <dbReference type="ChEBI" id="CHEBI:29108"/>
        <label>1</label>
    </ligand>
</feature>
<feature type="disulfide bond" evidence="12">
    <location>
        <begin position="13"/>
        <end position="18"/>
    </location>
</feature>
<comment type="catalytic activity">
    <reaction evidence="1">
        <text>2 a phenolic donor + H2O2 = 2 a phenolic radical donor + 2 H2O</text>
        <dbReference type="Rhea" id="RHEA:56136"/>
        <dbReference type="ChEBI" id="CHEBI:15377"/>
        <dbReference type="ChEBI" id="CHEBI:16240"/>
        <dbReference type="ChEBI" id="CHEBI:139520"/>
        <dbReference type="ChEBI" id="CHEBI:139521"/>
        <dbReference type="EC" id="1.11.1.7"/>
    </reaction>
</comment>
<dbReference type="AlphaFoldDB" id="A0AAN8V3G7"/>
<organism evidence="15 16">
    <name type="scientific">Dillenia turbinata</name>
    <dbReference type="NCBI Taxonomy" id="194707"/>
    <lineage>
        <taxon>Eukaryota</taxon>
        <taxon>Viridiplantae</taxon>
        <taxon>Streptophyta</taxon>
        <taxon>Embryophyta</taxon>
        <taxon>Tracheophyta</taxon>
        <taxon>Spermatophyta</taxon>
        <taxon>Magnoliopsida</taxon>
        <taxon>eudicotyledons</taxon>
        <taxon>Gunneridae</taxon>
        <taxon>Pentapetalae</taxon>
        <taxon>Dilleniales</taxon>
        <taxon>Dilleniaceae</taxon>
        <taxon>Dillenia</taxon>
    </lineage>
</organism>
<evidence type="ECO:0000256" key="10">
    <source>
        <dbReference type="PIRSR" id="PIRSR600823-3"/>
    </source>
</evidence>
<dbReference type="GO" id="GO:0046872">
    <property type="term" value="F:metal ion binding"/>
    <property type="evidence" value="ECO:0007669"/>
    <property type="project" value="UniProtKB-KW"/>
</dbReference>
<keyword evidence="8" id="KW-0408">Iron</keyword>
<feature type="binding site" evidence="10">
    <location>
        <position position="33"/>
    </location>
    <ligand>
        <name>Ca(2+)</name>
        <dbReference type="ChEBI" id="CHEBI:29108"/>
        <label>1</label>
    </ligand>
</feature>
<dbReference type="GO" id="GO:0006979">
    <property type="term" value="P:response to oxidative stress"/>
    <property type="evidence" value="ECO:0007669"/>
    <property type="project" value="InterPro"/>
</dbReference>
<keyword evidence="4 15" id="KW-0575">Peroxidase</keyword>
<dbReference type="InterPro" id="IPR019794">
    <property type="entry name" value="Peroxidases_AS"/>
</dbReference>
<dbReference type="Gene3D" id="1.10.520.10">
    <property type="match status" value="1"/>
</dbReference>
<evidence type="ECO:0000256" key="7">
    <source>
        <dbReference type="ARBA" id="ARBA00023002"/>
    </source>
</evidence>
<feature type="site" description="Transition state stabilizer" evidence="11">
    <location>
        <position position="7"/>
    </location>
</feature>
<keyword evidence="6 10" id="KW-0479">Metal-binding</keyword>
<comment type="caution">
    <text evidence="15">The sequence shown here is derived from an EMBL/GenBank/DDBJ whole genome shotgun (WGS) entry which is preliminary data.</text>
</comment>
<dbReference type="InterPro" id="IPR002016">
    <property type="entry name" value="Haem_peroxidase"/>
</dbReference>
<gene>
    <name evidence="15" type="ORF">RJ641_012519</name>
</gene>
<sequence>MAASLIRLHFHDCLVQGCDASILLMDSSSITSEQIAGPNKNSMRGYNVIQDAKTEVEKISPGVVSCADIVAVAARDASVAMSTSKRCCPASGDDSVLAPIDLVIPTSFDYNYFKSLMQKKGRLESDQVLFSGGSTDSERV</sequence>
<evidence type="ECO:0000256" key="3">
    <source>
        <dbReference type="ARBA" id="ARBA00012313"/>
    </source>
</evidence>
<evidence type="ECO:0000256" key="13">
    <source>
        <dbReference type="RuleBase" id="RU004241"/>
    </source>
</evidence>
<reference evidence="15 16" key="1">
    <citation type="submission" date="2023-12" db="EMBL/GenBank/DDBJ databases">
        <title>A high-quality genome assembly for Dillenia turbinata (Dilleniales).</title>
        <authorList>
            <person name="Chanderbali A."/>
        </authorList>
    </citation>
    <scope>NUCLEOTIDE SEQUENCE [LARGE SCALE GENOMIC DNA]</scope>
    <source>
        <strain evidence="15">LSX21</strain>
        <tissue evidence="15">Leaf</tissue>
    </source>
</reference>
<evidence type="ECO:0000256" key="1">
    <source>
        <dbReference type="ARBA" id="ARBA00000189"/>
    </source>
</evidence>
<protein>
    <recommendedName>
        <fullName evidence="3">peroxidase</fullName>
        <ecNumber evidence="3">1.11.1.7</ecNumber>
    </recommendedName>
</protein>
<keyword evidence="12" id="KW-1015">Disulfide bond</keyword>
<keyword evidence="7" id="KW-0560">Oxidoreductase</keyword>
<comment type="cofactor">
    <cofactor evidence="10">
        <name>Ca(2+)</name>
        <dbReference type="ChEBI" id="CHEBI:29108"/>
    </cofactor>
    <text evidence="10">Binds 2 calcium ions per subunit.</text>
</comment>
<dbReference type="EC" id="1.11.1.7" evidence="3"/>
<feature type="binding site" evidence="10">
    <location>
        <position position="135"/>
    </location>
    <ligand>
        <name>Ca(2+)</name>
        <dbReference type="ChEBI" id="CHEBI:29108"/>
        <label>2</label>
    </ligand>
</feature>
<dbReference type="GO" id="GO:0140825">
    <property type="term" value="F:lactoperoxidase activity"/>
    <property type="evidence" value="ECO:0007669"/>
    <property type="project" value="UniProtKB-EC"/>
</dbReference>
<evidence type="ECO:0000256" key="5">
    <source>
        <dbReference type="ARBA" id="ARBA00022617"/>
    </source>
</evidence>
<comment type="similarity">
    <text evidence="13">Belongs to the peroxidase family.</text>
</comment>
<evidence type="ECO:0000256" key="12">
    <source>
        <dbReference type="PIRSR" id="PIRSR600823-5"/>
    </source>
</evidence>
<evidence type="ECO:0000313" key="15">
    <source>
        <dbReference type="EMBL" id="KAK6922012.1"/>
    </source>
</evidence>
<comment type="cofactor">
    <cofactor evidence="2">
        <name>heme b</name>
        <dbReference type="ChEBI" id="CHEBI:60344"/>
    </cofactor>
</comment>
<evidence type="ECO:0000256" key="6">
    <source>
        <dbReference type="ARBA" id="ARBA00022723"/>
    </source>
</evidence>
<dbReference type="InterPro" id="IPR010255">
    <property type="entry name" value="Haem_peroxidase_sf"/>
</dbReference>